<proteinExistence type="predicted"/>
<sequence length="120" mass="12706">MPLCDSSPDLTGYGKASEILILSAAQVLGLSGHEGAFPPPVFISLFPLQGNLFPSVLSGLASSFVRTELRYPFLAETSLTPPTHHSIPHCHLPLVLATLTPPIFLHTMSAEACMVPGSVQ</sequence>
<protein>
    <submittedName>
        <fullName evidence="1">Uncharacterized protein</fullName>
    </submittedName>
</protein>
<dbReference type="InParanoid" id="L9KH32"/>
<keyword evidence="2" id="KW-1185">Reference proteome</keyword>
<reference evidence="2" key="2">
    <citation type="journal article" date="2013" name="Nat. Commun.">
        <title>Genome of the Chinese tree shrew.</title>
        <authorList>
            <person name="Fan Y."/>
            <person name="Huang Z.Y."/>
            <person name="Cao C.C."/>
            <person name="Chen C.S."/>
            <person name="Chen Y.X."/>
            <person name="Fan D.D."/>
            <person name="He J."/>
            <person name="Hou H.L."/>
            <person name="Hu L."/>
            <person name="Hu X.T."/>
            <person name="Jiang X.T."/>
            <person name="Lai R."/>
            <person name="Lang Y.S."/>
            <person name="Liang B."/>
            <person name="Liao S.G."/>
            <person name="Mu D."/>
            <person name="Ma Y.Y."/>
            <person name="Niu Y.Y."/>
            <person name="Sun X.Q."/>
            <person name="Xia J.Q."/>
            <person name="Xiao J."/>
            <person name="Xiong Z.Q."/>
            <person name="Xu L."/>
            <person name="Yang L."/>
            <person name="Zhang Y."/>
            <person name="Zhao W."/>
            <person name="Zhao X.D."/>
            <person name="Zheng Y.T."/>
            <person name="Zhou J.M."/>
            <person name="Zhu Y.B."/>
            <person name="Zhang G.J."/>
            <person name="Wang J."/>
            <person name="Yao Y.G."/>
        </authorList>
    </citation>
    <scope>NUCLEOTIDE SEQUENCE [LARGE SCALE GENOMIC DNA]</scope>
</reference>
<gene>
    <name evidence="1" type="ORF">TREES_T100004166</name>
</gene>
<dbReference type="Proteomes" id="UP000011518">
    <property type="component" value="Unassembled WGS sequence"/>
</dbReference>
<accession>L9KH32</accession>
<evidence type="ECO:0000313" key="2">
    <source>
        <dbReference type="Proteomes" id="UP000011518"/>
    </source>
</evidence>
<dbReference type="EMBL" id="KB320833">
    <property type="protein sequence ID" value="ELW62225.1"/>
    <property type="molecule type" value="Genomic_DNA"/>
</dbReference>
<reference evidence="2" key="1">
    <citation type="submission" date="2012-07" db="EMBL/GenBank/DDBJ databases">
        <title>Genome of the Chinese tree shrew, a rising model animal genetically related to primates.</title>
        <authorList>
            <person name="Zhang G."/>
            <person name="Fan Y."/>
            <person name="Yao Y."/>
            <person name="Huang Z."/>
        </authorList>
    </citation>
    <scope>NUCLEOTIDE SEQUENCE [LARGE SCALE GENOMIC DNA]</scope>
</reference>
<dbReference type="AlphaFoldDB" id="L9KH32"/>
<evidence type="ECO:0000313" key="1">
    <source>
        <dbReference type="EMBL" id="ELW62225.1"/>
    </source>
</evidence>
<name>L9KH32_TUPCH</name>
<organism evidence="1 2">
    <name type="scientific">Tupaia chinensis</name>
    <name type="common">Chinese tree shrew</name>
    <name type="synonym">Tupaia belangeri chinensis</name>
    <dbReference type="NCBI Taxonomy" id="246437"/>
    <lineage>
        <taxon>Eukaryota</taxon>
        <taxon>Metazoa</taxon>
        <taxon>Chordata</taxon>
        <taxon>Craniata</taxon>
        <taxon>Vertebrata</taxon>
        <taxon>Euteleostomi</taxon>
        <taxon>Mammalia</taxon>
        <taxon>Eutheria</taxon>
        <taxon>Euarchontoglires</taxon>
        <taxon>Scandentia</taxon>
        <taxon>Tupaiidae</taxon>
        <taxon>Tupaia</taxon>
    </lineage>
</organism>